<dbReference type="InterPro" id="IPR008984">
    <property type="entry name" value="SMAD_FHA_dom_sf"/>
</dbReference>
<evidence type="ECO:0000256" key="5">
    <source>
        <dbReference type="ARBA" id="ARBA00022801"/>
    </source>
</evidence>
<dbReference type="FunCoup" id="A0A2K1IX01">
    <property type="interactions" value="1988"/>
</dbReference>
<feature type="region of interest" description="Disordered" evidence="9">
    <location>
        <begin position="229"/>
        <end position="250"/>
    </location>
</feature>
<dbReference type="EnsemblPlants" id="Pp3c19_3420V3.2">
    <property type="protein sequence ID" value="Pp3c19_3420V3.2"/>
    <property type="gene ID" value="Pp3c19_3420"/>
</dbReference>
<dbReference type="Gene3D" id="3.60.40.10">
    <property type="entry name" value="PPM-type phosphatase domain"/>
    <property type="match status" value="1"/>
</dbReference>
<feature type="compositionally biased region" description="Polar residues" evidence="9">
    <location>
        <begin position="233"/>
        <end position="250"/>
    </location>
</feature>
<evidence type="ECO:0000256" key="9">
    <source>
        <dbReference type="SAM" id="MobiDB-lite"/>
    </source>
</evidence>
<dbReference type="AlphaFoldDB" id="A0A2K1IX01"/>
<dbReference type="PROSITE" id="PS51746">
    <property type="entry name" value="PPM_2"/>
    <property type="match status" value="1"/>
</dbReference>
<dbReference type="RefSeq" id="XP_024356718.1">
    <property type="nucleotide sequence ID" value="XM_024500950.2"/>
</dbReference>
<dbReference type="SMART" id="SM00240">
    <property type="entry name" value="FHA"/>
    <property type="match status" value="1"/>
</dbReference>
<reference evidence="12 14" key="2">
    <citation type="journal article" date="2018" name="Plant J.">
        <title>The Physcomitrella patens chromosome-scale assembly reveals moss genome structure and evolution.</title>
        <authorList>
            <person name="Lang D."/>
            <person name="Ullrich K.K."/>
            <person name="Murat F."/>
            <person name="Fuchs J."/>
            <person name="Jenkins J."/>
            <person name="Haas F.B."/>
            <person name="Piednoel M."/>
            <person name="Gundlach H."/>
            <person name="Van Bel M."/>
            <person name="Meyberg R."/>
            <person name="Vives C."/>
            <person name="Morata J."/>
            <person name="Symeonidi A."/>
            <person name="Hiss M."/>
            <person name="Muchero W."/>
            <person name="Kamisugi Y."/>
            <person name="Saleh O."/>
            <person name="Blanc G."/>
            <person name="Decker E.L."/>
            <person name="van Gessel N."/>
            <person name="Grimwood J."/>
            <person name="Hayes R.D."/>
            <person name="Graham S.W."/>
            <person name="Gunter L.E."/>
            <person name="McDaniel S.F."/>
            <person name="Hoernstein S.N.W."/>
            <person name="Larsson A."/>
            <person name="Li F.W."/>
            <person name="Perroud P.F."/>
            <person name="Phillips J."/>
            <person name="Ranjan P."/>
            <person name="Rokshar D.S."/>
            <person name="Rothfels C.J."/>
            <person name="Schneider L."/>
            <person name="Shu S."/>
            <person name="Stevenson D.W."/>
            <person name="Thummler F."/>
            <person name="Tillich M."/>
            <person name="Villarreal Aguilar J.C."/>
            <person name="Widiez T."/>
            <person name="Wong G.K."/>
            <person name="Wymore A."/>
            <person name="Zhang Y."/>
            <person name="Zimmer A.D."/>
            <person name="Quatrano R.S."/>
            <person name="Mayer K.F.X."/>
            <person name="Goodstein D."/>
            <person name="Casacuberta J.M."/>
            <person name="Vandepoele K."/>
            <person name="Reski R."/>
            <person name="Cuming A.C."/>
            <person name="Tuskan G.A."/>
            <person name="Maumus F."/>
            <person name="Salse J."/>
            <person name="Schmutz J."/>
            <person name="Rensing S.A."/>
        </authorList>
    </citation>
    <scope>NUCLEOTIDE SEQUENCE [LARGE SCALE GENOMIC DNA]</scope>
    <source>
        <strain evidence="13 14">cv. Gransden 2004</strain>
    </source>
</reference>
<comment type="cofactor">
    <cofactor evidence="1">
        <name>Mn(2+)</name>
        <dbReference type="ChEBI" id="CHEBI:29035"/>
    </cofactor>
</comment>
<sequence>MWGLGVRTTKRAEGEVVGDGKMEVTKVLICGGLVVVVAYGIYTCSCRLRHRLARSYHEPESENNSITVQRPKDLLQPLLEDSDAVVGLGQTWRGSRGSNSIPDVERGLDTAATVASDSNNDSNGSGRKVTNGGEVSKARAASSNLNPQNCKIQLEVVAGPVSGLRAEKQVVGSNAVLTIGRMPQNDLVLNDPEVSGKHVVISWNGKLSNWELIDMGSLNGTLVNSRPAGAAQKANSTTRQRGLPTSLSNGDTITLGSSSNVLVRILASHLPTASAPFEVGVASDPMSHRRGGRPLPMEDVCLCEWPLRAPHEVPFGIFCVFDGHGGSAAAEAASRFMPQKISELLAVEETRMGVISNNEASNVLLTAFRKTEEALDFPYEGCTATVLLLWPDATSGFLAQCANVGDSHCIVSNGDEQLLMTEDHRLTSKDERLRLLESGKQLKEGENRLAGMNIARALGDKFLKEEESAFSADPYISNVFRLSGDGLGLVVMASDGLWDVLSPRRALQLAAEARDRVAEGGVKGSQASAQGIAKMLVDQAREKRTKDNTSVIILDFATKCKSSFHTL</sequence>
<feature type="domain" description="FHA" evidence="10">
    <location>
        <begin position="177"/>
        <end position="228"/>
    </location>
</feature>
<name>A0A2K1IX01_PHYPA</name>
<dbReference type="Proteomes" id="UP000006727">
    <property type="component" value="Chromosome 19"/>
</dbReference>
<dbReference type="GO" id="GO:0046872">
    <property type="term" value="F:metal ion binding"/>
    <property type="evidence" value="ECO:0007669"/>
    <property type="project" value="UniProtKB-KW"/>
</dbReference>
<dbReference type="Gene3D" id="2.60.200.20">
    <property type="match status" value="1"/>
</dbReference>
<evidence type="ECO:0000313" key="12">
    <source>
        <dbReference type="EMBL" id="PNR33810.1"/>
    </source>
</evidence>
<evidence type="ECO:0000313" key="13">
    <source>
        <dbReference type="EnsemblPlants" id="Pp3c19_3420V3.1"/>
    </source>
</evidence>
<gene>
    <name evidence="13" type="primary">LOC112272815</name>
    <name evidence="12" type="ORF">PHYPA_023626</name>
</gene>
<evidence type="ECO:0000313" key="14">
    <source>
        <dbReference type="Proteomes" id="UP000006727"/>
    </source>
</evidence>
<protein>
    <recommendedName>
        <fullName evidence="3">protein-serine/threonine phosphatase</fullName>
        <ecNumber evidence="3">3.1.3.16</ecNumber>
    </recommendedName>
</protein>
<evidence type="ECO:0000256" key="8">
    <source>
        <dbReference type="ARBA" id="ARBA00023211"/>
    </source>
</evidence>
<reference evidence="13" key="3">
    <citation type="submission" date="2020-12" db="UniProtKB">
        <authorList>
            <consortium name="EnsemblPlants"/>
        </authorList>
    </citation>
    <scope>IDENTIFICATION</scope>
</reference>
<feature type="domain" description="PPM-type phosphatase" evidence="11">
    <location>
        <begin position="278"/>
        <end position="556"/>
    </location>
</feature>
<dbReference type="SUPFAM" id="SSF49879">
    <property type="entry name" value="SMAD/FHA domain"/>
    <property type="match status" value="1"/>
</dbReference>
<dbReference type="InterPro" id="IPR000222">
    <property type="entry name" value="PP2C_BS"/>
</dbReference>
<dbReference type="GO" id="GO:0007165">
    <property type="term" value="P:signal transduction"/>
    <property type="evidence" value="ECO:0000318"/>
    <property type="project" value="GO_Central"/>
</dbReference>
<dbReference type="InterPro" id="IPR036457">
    <property type="entry name" value="PPM-type-like_dom_sf"/>
</dbReference>
<dbReference type="InterPro" id="IPR015655">
    <property type="entry name" value="PP2C"/>
</dbReference>
<dbReference type="InterPro" id="IPR001932">
    <property type="entry name" value="PPM-type_phosphatase-like_dom"/>
</dbReference>
<evidence type="ECO:0000256" key="7">
    <source>
        <dbReference type="ARBA" id="ARBA00022912"/>
    </source>
</evidence>
<dbReference type="EnsemblPlants" id="Pp3c19_3420V3.1">
    <property type="protein sequence ID" value="Pp3c19_3420V3.1"/>
    <property type="gene ID" value="Pp3c19_3420"/>
</dbReference>
<dbReference type="OMA" id="SECCATQ"/>
<dbReference type="Gramene" id="Pp3c19_3420V3.2">
    <property type="protein sequence ID" value="Pp3c19_3420V3.2"/>
    <property type="gene ID" value="Pp3c19_3420"/>
</dbReference>
<evidence type="ECO:0000259" key="11">
    <source>
        <dbReference type="PROSITE" id="PS51746"/>
    </source>
</evidence>
<comment type="cofactor">
    <cofactor evidence="2">
        <name>Mg(2+)</name>
        <dbReference type="ChEBI" id="CHEBI:18420"/>
    </cofactor>
</comment>
<evidence type="ECO:0000259" key="10">
    <source>
        <dbReference type="PROSITE" id="PS50006"/>
    </source>
</evidence>
<dbReference type="PROSITE" id="PS50006">
    <property type="entry name" value="FHA_DOMAIN"/>
    <property type="match status" value="1"/>
</dbReference>
<keyword evidence="4" id="KW-0479">Metal-binding</keyword>
<reference evidence="12 14" key="1">
    <citation type="journal article" date="2008" name="Science">
        <title>The Physcomitrella genome reveals evolutionary insights into the conquest of land by plants.</title>
        <authorList>
            <person name="Rensing S."/>
            <person name="Lang D."/>
            <person name="Zimmer A."/>
            <person name="Terry A."/>
            <person name="Salamov A."/>
            <person name="Shapiro H."/>
            <person name="Nishiyama T."/>
            <person name="Perroud P.-F."/>
            <person name="Lindquist E."/>
            <person name="Kamisugi Y."/>
            <person name="Tanahashi T."/>
            <person name="Sakakibara K."/>
            <person name="Fujita T."/>
            <person name="Oishi K."/>
            <person name="Shin-I T."/>
            <person name="Kuroki Y."/>
            <person name="Toyoda A."/>
            <person name="Suzuki Y."/>
            <person name="Hashimoto A."/>
            <person name="Yamaguchi K."/>
            <person name="Sugano A."/>
            <person name="Kohara Y."/>
            <person name="Fujiyama A."/>
            <person name="Anterola A."/>
            <person name="Aoki S."/>
            <person name="Ashton N."/>
            <person name="Barbazuk W.B."/>
            <person name="Barker E."/>
            <person name="Bennetzen J."/>
            <person name="Bezanilla M."/>
            <person name="Blankenship R."/>
            <person name="Cho S.H."/>
            <person name="Dutcher S."/>
            <person name="Estelle M."/>
            <person name="Fawcett J.A."/>
            <person name="Gundlach H."/>
            <person name="Hanada K."/>
            <person name="Heyl A."/>
            <person name="Hicks K.A."/>
            <person name="Hugh J."/>
            <person name="Lohr M."/>
            <person name="Mayer K."/>
            <person name="Melkozernov A."/>
            <person name="Murata T."/>
            <person name="Nelson D."/>
            <person name="Pils B."/>
            <person name="Prigge M."/>
            <person name="Reiss B."/>
            <person name="Renner T."/>
            <person name="Rombauts S."/>
            <person name="Rushton P."/>
            <person name="Sanderfoot A."/>
            <person name="Schween G."/>
            <person name="Shiu S.-H."/>
            <person name="Stueber K."/>
            <person name="Theodoulou F.L."/>
            <person name="Tu H."/>
            <person name="Van de Peer Y."/>
            <person name="Verrier P.J."/>
            <person name="Waters E."/>
            <person name="Wood A."/>
            <person name="Yang L."/>
            <person name="Cove D."/>
            <person name="Cuming A."/>
            <person name="Hasebe M."/>
            <person name="Lucas S."/>
            <person name="Mishler D.B."/>
            <person name="Reski R."/>
            <person name="Grigoriev I."/>
            <person name="Quatrano R.S."/>
            <person name="Boore J.L."/>
        </authorList>
    </citation>
    <scope>NUCLEOTIDE SEQUENCE [LARGE SCALE GENOMIC DNA]</scope>
    <source>
        <strain evidence="13 14">cv. Gransden 2004</strain>
    </source>
</reference>
<dbReference type="EMBL" id="ABEU02000019">
    <property type="protein sequence ID" value="PNR33810.1"/>
    <property type="molecule type" value="Genomic_DNA"/>
</dbReference>
<dbReference type="FunFam" id="2.60.200.20:FF:000123">
    <property type="entry name" value="Predicted protein"/>
    <property type="match status" value="1"/>
</dbReference>
<dbReference type="Pfam" id="PF00481">
    <property type="entry name" value="PP2C"/>
    <property type="match status" value="1"/>
</dbReference>
<dbReference type="OrthoDB" id="420076at2759"/>
<dbReference type="PANTHER" id="PTHR13832">
    <property type="entry name" value="PROTEIN PHOSPHATASE 2C"/>
    <property type="match status" value="1"/>
</dbReference>
<dbReference type="Gramene" id="Pp3c19_3420V3.1">
    <property type="protein sequence ID" value="Pp3c19_3420V3.1"/>
    <property type="gene ID" value="Pp3c19_3420"/>
</dbReference>
<dbReference type="InterPro" id="IPR000253">
    <property type="entry name" value="FHA_dom"/>
</dbReference>
<proteinExistence type="predicted"/>
<keyword evidence="7" id="KW-0904">Protein phosphatase</keyword>
<dbReference type="GO" id="GO:0004722">
    <property type="term" value="F:protein serine/threonine phosphatase activity"/>
    <property type="evidence" value="ECO:0000318"/>
    <property type="project" value="GO_Central"/>
</dbReference>
<evidence type="ECO:0000256" key="1">
    <source>
        <dbReference type="ARBA" id="ARBA00001936"/>
    </source>
</evidence>
<feature type="region of interest" description="Disordered" evidence="9">
    <location>
        <begin position="114"/>
        <end position="142"/>
    </location>
</feature>
<dbReference type="Pfam" id="PF00498">
    <property type="entry name" value="FHA"/>
    <property type="match status" value="1"/>
</dbReference>
<dbReference type="GeneID" id="112272815"/>
<keyword evidence="14" id="KW-1185">Reference proteome</keyword>
<dbReference type="CDD" id="cd00143">
    <property type="entry name" value="PP2Cc"/>
    <property type="match status" value="1"/>
</dbReference>
<dbReference type="PaxDb" id="3218-PP1S109_175V6.1"/>
<dbReference type="CDD" id="cd22678">
    <property type="entry name" value="FHA_PP2C70-like"/>
    <property type="match status" value="1"/>
</dbReference>
<dbReference type="FunFam" id="3.60.40.10:FF:000047">
    <property type="entry name" value="Protein phosphatase 2C 70"/>
    <property type="match status" value="1"/>
</dbReference>
<organism evidence="12">
    <name type="scientific">Physcomitrium patens</name>
    <name type="common">Spreading-leaved earth moss</name>
    <name type="synonym">Physcomitrella patens</name>
    <dbReference type="NCBI Taxonomy" id="3218"/>
    <lineage>
        <taxon>Eukaryota</taxon>
        <taxon>Viridiplantae</taxon>
        <taxon>Streptophyta</taxon>
        <taxon>Embryophyta</taxon>
        <taxon>Bryophyta</taxon>
        <taxon>Bryophytina</taxon>
        <taxon>Bryopsida</taxon>
        <taxon>Funariidae</taxon>
        <taxon>Funariales</taxon>
        <taxon>Funariaceae</taxon>
        <taxon>Physcomitrium</taxon>
    </lineage>
</organism>
<keyword evidence="6" id="KW-0460">Magnesium</keyword>
<feature type="compositionally biased region" description="Low complexity" evidence="9">
    <location>
        <begin position="116"/>
        <end position="126"/>
    </location>
</feature>
<dbReference type="PANTHER" id="PTHR13832:SF643">
    <property type="entry name" value="PROTEIN PHOSPHATASE 2C-RELATED"/>
    <property type="match status" value="1"/>
</dbReference>
<evidence type="ECO:0000256" key="6">
    <source>
        <dbReference type="ARBA" id="ARBA00022842"/>
    </source>
</evidence>
<evidence type="ECO:0000256" key="2">
    <source>
        <dbReference type="ARBA" id="ARBA00001946"/>
    </source>
</evidence>
<dbReference type="SMART" id="SM00332">
    <property type="entry name" value="PP2Cc"/>
    <property type="match status" value="1"/>
</dbReference>
<dbReference type="EC" id="3.1.3.16" evidence="3"/>
<dbReference type="KEGG" id="ppp:112272815"/>
<keyword evidence="5" id="KW-0378">Hydrolase</keyword>
<accession>A0A2K1IX01</accession>
<dbReference type="SUPFAM" id="SSF81606">
    <property type="entry name" value="PP2C-like"/>
    <property type="match status" value="1"/>
</dbReference>
<dbReference type="PROSITE" id="PS01032">
    <property type="entry name" value="PPM_1"/>
    <property type="match status" value="1"/>
</dbReference>
<evidence type="ECO:0000256" key="3">
    <source>
        <dbReference type="ARBA" id="ARBA00013081"/>
    </source>
</evidence>
<keyword evidence="8" id="KW-0464">Manganese</keyword>
<evidence type="ECO:0000256" key="4">
    <source>
        <dbReference type="ARBA" id="ARBA00022723"/>
    </source>
</evidence>